<dbReference type="InterPro" id="IPR036873">
    <property type="entry name" value="Rhodanese-like_dom_sf"/>
</dbReference>
<dbReference type="PANTHER" id="PTHR43031:SF17">
    <property type="entry name" value="SULFURTRANSFERASE YTWF-RELATED"/>
    <property type="match status" value="1"/>
</dbReference>
<dbReference type="Proteomes" id="UP000569903">
    <property type="component" value="Unassembled WGS sequence"/>
</dbReference>
<dbReference type="AlphaFoldDB" id="A0A841YYF3"/>
<comment type="caution">
    <text evidence="2">The sequence shown here is derived from an EMBL/GenBank/DDBJ whole genome shotgun (WGS) entry which is preliminary data.</text>
</comment>
<dbReference type="InterPro" id="IPR001763">
    <property type="entry name" value="Rhodanese-like_dom"/>
</dbReference>
<accession>A0A841YYF3</accession>
<dbReference type="EMBL" id="JAARQN010000011">
    <property type="protein sequence ID" value="MBC1458365.1"/>
    <property type="molecule type" value="Genomic_DNA"/>
</dbReference>
<evidence type="ECO:0000313" key="2">
    <source>
        <dbReference type="EMBL" id="MBC1458365.1"/>
    </source>
</evidence>
<dbReference type="InterPro" id="IPR050229">
    <property type="entry name" value="GlpE_sulfurtransferase"/>
</dbReference>
<proteinExistence type="predicted"/>
<protein>
    <submittedName>
        <fullName evidence="2">Rhodanese-like domain-containing protein</fullName>
    </submittedName>
</protein>
<evidence type="ECO:0000313" key="3">
    <source>
        <dbReference type="Proteomes" id="UP000569903"/>
    </source>
</evidence>
<organism evidence="2 3">
    <name type="scientific">Listeria newyorkensis</name>
    <dbReference type="NCBI Taxonomy" id="1497681"/>
    <lineage>
        <taxon>Bacteria</taxon>
        <taxon>Bacillati</taxon>
        <taxon>Bacillota</taxon>
        <taxon>Bacilli</taxon>
        <taxon>Bacillales</taxon>
        <taxon>Listeriaceae</taxon>
        <taxon>Listeria</taxon>
    </lineage>
</organism>
<sequence length="96" mass="10772">MSFNLISVEELENRSAENIIDVRDTSDFNAVHIEGVRNIPLIGLPNFVEELDPNTIYSVICYSGNRSTQACEYLSARGFQCENVVGGMNAWLEKEN</sequence>
<dbReference type="Gene3D" id="3.40.250.10">
    <property type="entry name" value="Rhodanese-like domain"/>
    <property type="match status" value="1"/>
</dbReference>
<gene>
    <name evidence="2" type="ORF">HB850_11435</name>
</gene>
<dbReference type="SUPFAM" id="SSF52821">
    <property type="entry name" value="Rhodanese/Cell cycle control phosphatase"/>
    <property type="match status" value="1"/>
</dbReference>
<name>A0A841YYF3_9LIST</name>
<dbReference type="SMART" id="SM00450">
    <property type="entry name" value="RHOD"/>
    <property type="match status" value="1"/>
</dbReference>
<evidence type="ECO:0000259" key="1">
    <source>
        <dbReference type="PROSITE" id="PS50206"/>
    </source>
</evidence>
<dbReference type="CDD" id="cd00158">
    <property type="entry name" value="RHOD"/>
    <property type="match status" value="1"/>
</dbReference>
<dbReference type="Pfam" id="PF00581">
    <property type="entry name" value="Rhodanese"/>
    <property type="match status" value="1"/>
</dbReference>
<dbReference type="PANTHER" id="PTHR43031">
    <property type="entry name" value="FAD-DEPENDENT OXIDOREDUCTASE"/>
    <property type="match status" value="1"/>
</dbReference>
<feature type="domain" description="Rhodanese" evidence="1">
    <location>
        <begin position="13"/>
        <end position="96"/>
    </location>
</feature>
<dbReference type="PROSITE" id="PS50206">
    <property type="entry name" value="RHODANESE_3"/>
    <property type="match status" value="1"/>
</dbReference>
<reference evidence="2 3" key="1">
    <citation type="submission" date="2020-03" db="EMBL/GenBank/DDBJ databases">
        <title>Soil Listeria distribution.</title>
        <authorList>
            <person name="Liao J."/>
            <person name="Wiedmann M."/>
        </authorList>
    </citation>
    <scope>NUCLEOTIDE SEQUENCE [LARGE SCALE GENOMIC DNA]</scope>
    <source>
        <strain evidence="2 3">FSL L7-1614</strain>
    </source>
</reference>
<dbReference type="RefSeq" id="WP_185389539.1">
    <property type="nucleotide sequence ID" value="NZ_JAARQN010000011.1"/>
</dbReference>